<dbReference type="AlphaFoldDB" id="A0A0A2K0M9"/>
<proteinExistence type="predicted"/>
<evidence type="ECO:0008006" key="4">
    <source>
        <dbReference type="Google" id="ProtNLM"/>
    </source>
</evidence>
<dbReference type="EMBL" id="JQFZ01000049">
    <property type="protein sequence ID" value="KGO61257.1"/>
    <property type="molecule type" value="Genomic_DNA"/>
</dbReference>
<keyword evidence="3" id="KW-1185">Reference proteome</keyword>
<dbReference type="VEuPathDB" id="FungiDB:PEXP_032230"/>
<evidence type="ECO:0000313" key="2">
    <source>
        <dbReference type="EMBL" id="KGO61257.1"/>
    </source>
</evidence>
<evidence type="ECO:0000313" key="3">
    <source>
        <dbReference type="Proteomes" id="UP000030143"/>
    </source>
</evidence>
<reference evidence="2 3" key="1">
    <citation type="journal article" date="2015" name="Mol. Plant Microbe Interact.">
        <title>Genome, transcriptome, and functional analyses of Penicillium expansum provide new insights into secondary metabolism and pathogenicity.</title>
        <authorList>
            <person name="Ballester A.R."/>
            <person name="Marcet-Houben M."/>
            <person name="Levin E."/>
            <person name="Sela N."/>
            <person name="Selma-Lazaro C."/>
            <person name="Carmona L."/>
            <person name="Wisniewski M."/>
            <person name="Droby S."/>
            <person name="Gonzalez-Candelas L."/>
            <person name="Gabaldon T."/>
        </authorList>
    </citation>
    <scope>NUCLEOTIDE SEQUENCE [LARGE SCALE GENOMIC DNA]</scope>
    <source>
        <strain evidence="2 3">MD-8</strain>
    </source>
</reference>
<dbReference type="RefSeq" id="XP_016602140.1">
    <property type="nucleotide sequence ID" value="XM_016745381.1"/>
</dbReference>
<sequence>MLELPPEKKGFTDVTLCIITCFMIKEMHLSPQPLNPVTSSEDREDPIKSLGKTPHEQYLNHFNLGIPIHWVSATIIRLQLSKSWVSVHSQLSSSDLGEPQSQYKDSVFRTAIELIEFAYFLQTNNLSRTMGLALQELQANGDYFLHSRRVKLSPTRPWDGSCLGSGDQNNFPVETKSPRHR</sequence>
<dbReference type="HOGENOM" id="CLU_1489488_0_0_1"/>
<feature type="region of interest" description="Disordered" evidence="1">
    <location>
        <begin position="161"/>
        <end position="181"/>
    </location>
</feature>
<evidence type="ECO:0000256" key="1">
    <source>
        <dbReference type="SAM" id="MobiDB-lite"/>
    </source>
</evidence>
<dbReference type="PhylomeDB" id="A0A0A2K0M9"/>
<dbReference type="OrthoDB" id="2139348at2759"/>
<organism evidence="2 3">
    <name type="scientific">Penicillium expansum</name>
    <name type="common">Blue mold rot fungus</name>
    <dbReference type="NCBI Taxonomy" id="27334"/>
    <lineage>
        <taxon>Eukaryota</taxon>
        <taxon>Fungi</taxon>
        <taxon>Dikarya</taxon>
        <taxon>Ascomycota</taxon>
        <taxon>Pezizomycotina</taxon>
        <taxon>Eurotiomycetes</taxon>
        <taxon>Eurotiomycetidae</taxon>
        <taxon>Eurotiales</taxon>
        <taxon>Aspergillaceae</taxon>
        <taxon>Penicillium</taxon>
    </lineage>
</organism>
<dbReference type="GeneID" id="27680801"/>
<comment type="caution">
    <text evidence="2">The sequence shown here is derived from an EMBL/GenBank/DDBJ whole genome shotgun (WGS) entry which is preliminary data.</text>
</comment>
<name>A0A0A2K0M9_PENEN</name>
<gene>
    <name evidence="2" type="ORF">PEX2_081110</name>
</gene>
<dbReference type="Proteomes" id="UP000030143">
    <property type="component" value="Unassembled WGS sequence"/>
</dbReference>
<accession>A0A0A2K0M9</accession>
<protein>
    <recommendedName>
        <fullName evidence="4">Transcription factor, fungi</fullName>
    </recommendedName>
</protein>